<evidence type="ECO:0000256" key="5">
    <source>
        <dbReference type="ARBA" id="ARBA00037026"/>
    </source>
</evidence>
<dbReference type="EMBL" id="BNCO01000081">
    <property type="protein sequence ID" value="GIL66149.1"/>
    <property type="molecule type" value="Genomic_DNA"/>
</dbReference>
<evidence type="ECO:0000256" key="9">
    <source>
        <dbReference type="ARBA" id="ARBA00040502"/>
    </source>
</evidence>
<feature type="domain" description="A to I editase" evidence="13">
    <location>
        <begin position="587"/>
        <end position="812"/>
    </location>
</feature>
<evidence type="ECO:0000259" key="13">
    <source>
        <dbReference type="PROSITE" id="PS50141"/>
    </source>
</evidence>
<proteinExistence type="inferred from homology"/>
<evidence type="ECO:0000256" key="2">
    <source>
        <dbReference type="ARBA" id="ARBA00022723"/>
    </source>
</evidence>
<comment type="catalytic activity">
    <reaction evidence="11">
        <text>adenosine(37) in tRNA(Ala) + H2O + H(+) = inosine(37) in tRNA(Ala) + NH4(+)</text>
        <dbReference type="Rhea" id="RHEA:50968"/>
        <dbReference type="Rhea" id="RHEA-COMP:12855"/>
        <dbReference type="Rhea" id="RHEA-COMP:12856"/>
        <dbReference type="ChEBI" id="CHEBI:15377"/>
        <dbReference type="ChEBI" id="CHEBI:15378"/>
        <dbReference type="ChEBI" id="CHEBI:28938"/>
        <dbReference type="ChEBI" id="CHEBI:74411"/>
        <dbReference type="ChEBI" id="CHEBI:82852"/>
        <dbReference type="EC" id="3.5.4.34"/>
    </reaction>
</comment>
<keyword evidence="1" id="KW-0819">tRNA processing</keyword>
<feature type="region of interest" description="Disordered" evidence="12">
    <location>
        <begin position="214"/>
        <end position="233"/>
    </location>
</feature>
<dbReference type="GO" id="GO:0043829">
    <property type="term" value="F:tRNA-specific adenosine-37 deaminase activity"/>
    <property type="evidence" value="ECO:0007669"/>
    <property type="project" value="UniProtKB-EC"/>
</dbReference>
<dbReference type="InterPro" id="IPR002466">
    <property type="entry name" value="A_deamin"/>
</dbReference>
<accession>A0A8J4BVI0</accession>
<evidence type="ECO:0000256" key="4">
    <source>
        <dbReference type="ARBA" id="ARBA00022833"/>
    </source>
</evidence>
<dbReference type="Proteomes" id="UP000747399">
    <property type="component" value="Unassembled WGS sequence"/>
</dbReference>
<feature type="compositionally biased region" description="Polar residues" evidence="12">
    <location>
        <begin position="472"/>
        <end position="485"/>
    </location>
</feature>
<feature type="compositionally biased region" description="Low complexity" evidence="12">
    <location>
        <begin position="450"/>
        <end position="461"/>
    </location>
</feature>
<evidence type="ECO:0000256" key="8">
    <source>
        <dbReference type="ARBA" id="ARBA00038940"/>
    </source>
</evidence>
<evidence type="ECO:0000256" key="7">
    <source>
        <dbReference type="ARBA" id="ARBA00038326"/>
    </source>
</evidence>
<reference evidence="14" key="1">
    <citation type="journal article" date="2021" name="Proc. Natl. Acad. Sci. U.S.A.">
        <title>Three genomes in the algal genus Volvox reveal the fate of a haploid sex-determining region after a transition to homothallism.</title>
        <authorList>
            <person name="Yamamoto K."/>
            <person name="Hamaji T."/>
            <person name="Kawai-Toyooka H."/>
            <person name="Matsuzaki R."/>
            <person name="Takahashi F."/>
            <person name="Nishimura Y."/>
            <person name="Kawachi M."/>
            <person name="Noguchi H."/>
            <person name="Minakuchi Y."/>
            <person name="Umen J.G."/>
            <person name="Toyoda A."/>
            <person name="Nozaki H."/>
        </authorList>
    </citation>
    <scope>NUCLEOTIDE SEQUENCE</scope>
    <source>
        <strain evidence="14">NIES-3780</strain>
    </source>
</reference>
<evidence type="ECO:0000256" key="3">
    <source>
        <dbReference type="ARBA" id="ARBA00022801"/>
    </source>
</evidence>
<sequence>MVDDDDLADAVAAAVASAYTSLPKNGKPQPNEYTVLAGFAIACGNSSVNISAMGSLTQPSGSHTLTAPALVDISRNKSQPPSLSAETPLNLSLPSASAATNSQRISMAMGSVIAVALGTGTKCLGATKRSPLGDVINDSHAEVVARRALLAWLYGEAALALQQFSDGGGGAGASTMWWLTNSGLDAPIGKQHPSSPKLSVFEVVREGVTDAVEVGDAEPQGEAHEGSDGGNGKHIVFGTGTQGGVPGAAREPGGAGHCRFMEPVDSPGRKIVQPPPPRLRLRLRPGLRLLMYVSQPPCGDASILGTKESVTTKCESEMHDCEMDCCEGIGLVSSRRAGDTDSPLMPGDCRPTGAAAISSNLGEAASDRTGLLVRDPGSMAAAGPLAVRVDTALEASTSVSSAADAVVAAATISVVPSVRFRTGAKVIKLMAEVKGSSPMPFAAAATTSVPQPQSQPQSQPQPLFPFPNVPPSCNTTAPGSPTLGTSAEAPLVAGRQGGPHAPPACSSRAQPPGSIAVTIAPQPARNALGMSTGPGSFPDGCESRDIGSGGSANANDLIPRVPQAGDVEADAEQVLAAGAIRRKPGRGDATLSLSCSDKIARWCCLGVQGALLSGLLERPLYVELLAIAATPALEAAVGADSARFAVVAAARRAFGSRLFQDSAVAAAMNGTGNARVAPFTLHTPRLAALPPPANIPGLSPDTTRKAASGVSVNWSAAPGACMQLLMQCQQQSNASHPRPEQSPGKGVAIARGLGRWAVRGPLRGGGGGGDHEVTLAADGRKAGAAKKGPAWSSERTRSRLCPAAMQRRMVALLKEMPDTRQAMDSLGLMGVSELATSGPSLIIDAGGGPGGDGDGGEGESVGNDGVEDRASETAGWDELSYGHLKGMLGSQYCAAWKVLRRSPGLFSLWLMKPLDRHDFRAAATGAVLEAAR</sequence>
<dbReference type="GO" id="GO:0046872">
    <property type="term" value="F:metal ion binding"/>
    <property type="evidence" value="ECO:0007669"/>
    <property type="project" value="UniProtKB-KW"/>
</dbReference>
<dbReference type="GO" id="GO:0008033">
    <property type="term" value="P:tRNA processing"/>
    <property type="evidence" value="ECO:0007669"/>
    <property type="project" value="UniProtKB-KW"/>
</dbReference>
<dbReference type="Pfam" id="PF02137">
    <property type="entry name" value="A_deamin"/>
    <property type="match status" value="2"/>
</dbReference>
<dbReference type="PANTHER" id="PTHR46516:SF1">
    <property type="entry name" value="TRNA-SPECIFIC ADENOSINE DEAMINASE 1"/>
    <property type="match status" value="1"/>
</dbReference>
<name>A0A8J4BVI0_9CHLO</name>
<organism evidence="14 15">
    <name type="scientific">Volvox africanus</name>
    <dbReference type="NCBI Taxonomy" id="51714"/>
    <lineage>
        <taxon>Eukaryota</taxon>
        <taxon>Viridiplantae</taxon>
        <taxon>Chlorophyta</taxon>
        <taxon>core chlorophytes</taxon>
        <taxon>Chlorophyceae</taxon>
        <taxon>CS clade</taxon>
        <taxon>Chlamydomonadales</taxon>
        <taxon>Volvocaceae</taxon>
        <taxon>Volvox</taxon>
    </lineage>
</organism>
<dbReference type="EC" id="3.5.4.34" evidence="8"/>
<evidence type="ECO:0000313" key="15">
    <source>
        <dbReference type="Proteomes" id="UP000747399"/>
    </source>
</evidence>
<evidence type="ECO:0000256" key="12">
    <source>
        <dbReference type="SAM" id="MobiDB-lite"/>
    </source>
</evidence>
<comment type="function">
    <text evidence="6">Specifically deaminates adenosine-37 to inosine in tRNA-Ala.</text>
</comment>
<keyword evidence="3" id="KW-0378">Hydrolase</keyword>
<comment type="caution">
    <text evidence="14">The sequence shown here is derived from an EMBL/GenBank/DDBJ whole genome shotgun (WGS) entry which is preliminary data.</text>
</comment>
<dbReference type="PANTHER" id="PTHR46516">
    <property type="entry name" value="TRNA-SPECIFIC ADENOSINE DEAMINASE 1"/>
    <property type="match status" value="1"/>
</dbReference>
<evidence type="ECO:0000256" key="11">
    <source>
        <dbReference type="ARBA" id="ARBA00047635"/>
    </source>
</evidence>
<feature type="region of interest" description="Disordered" evidence="12">
    <location>
        <begin position="846"/>
        <end position="869"/>
    </location>
</feature>
<keyword evidence="4" id="KW-0862">Zinc</keyword>
<evidence type="ECO:0000256" key="1">
    <source>
        <dbReference type="ARBA" id="ARBA00022694"/>
    </source>
</evidence>
<dbReference type="GO" id="GO:0003723">
    <property type="term" value="F:RNA binding"/>
    <property type="evidence" value="ECO:0007669"/>
    <property type="project" value="InterPro"/>
</dbReference>
<comment type="cofactor">
    <cofactor evidence="5">
        <name>1D-myo-inositol hexakisphosphate</name>
        <dbReference type="ChEBI" id="CHEBI:58130"/>
    </cofactor>
</comment>
<feature type="region of interest" description="Disordered" evidence="12">
    <location>
        <begin position="443"/>
        <end position="486"/>
    </location>
</feature>
<gene>
    <name evidence="14" type="ORF">Vafri_19746</name>
</gene>
<dbReference type="AlphaFoldDB" id="A0A8J4BVI0"/>
<evidence type="ECO:0000313" key="14">
    <source>
        <dbReference type="EMBL" id="GIL66149.1"/>
    </source>
</evidence>
<comment type="similarity">
    <text evidence="7">Belongs to the ADAT1 family.</text>
</comment>
<dbReference type="SMART" id="SM00552">
    <property type="entry name" value="ADEAMc"/>
    <property type="match status" value="1"/>
</dbReference>
<dbReference type="PROSITE" id="PS50141">
    <property type="entry name" value="A_DEAMIN_EDITASE"/>
    <property type="match status" value="2"/>
</dbReference>
<keyword evidence="15" id="KW-1185">Reference proteome</keyword>
<feature type="domain" description="A to I editase" evidence="13">
    <location>
        <begin position="116"/>
        <end position="303"/>
    </location>
</feature>
<protein>
    <recommendedName>
        <fullName evidence="9">tRNA-specific adenosine deaminase 1</fullName>
        <ecNumber evidence="8">3.5.4.34</ecNumber>
    </recommendedName>
    <alternativeName>
        <fullName evidence="10">tRNA-specific adenosine-37 deaminase</fullName>
    </alternativeName>
</protein>
<evidence type="ECO:0000256" key="6">
    <source>
        <dbReference type="ARBA" id="ARBA00037784"/>
    </source>
</evidence>
<keyword evidence="2" id="KW-0479">Metal-binding</keyword>
<evidence type="ECO:0000256" key="10">
    <source>
        <dbReference type="ARBA" id="ARBA00041760"/>
    </source>
</evidence>